<evidence type="ECO:0000313" key="3">
    <source>
        <dbReference type="Proteomes" id="UP000177697"/>
    </source>
</evidence>
<dbReference type="Proteomes" id="UP000177697">
    <property type="component" value="Unassembled WGS sequence"/>
</dbReference>
<sequence>MTDSIKHTTAVLLINRKTHVMLVALILAAIISYIYFANTAVRTLTVLEKTKAQMQSLSMSVSEMESKRLTLENGLNTEKALHLGFVEVSHPTFIMKGSKQTALSLKTD</sequence>
<gene>
    <name evidence="2" type="ORF">A2431_03415</name>
</gene>
<dbReference type="EMBL" id="MHWW01000019">
    <property type="protein sequence ID" value="OHB14554.1"/>
    <property type="molecule type" value="Genomic_DNA"/>
</dbReference>
<keyword evidence="1" id="KW-0812">Transmembrane</keyword>
<proteinExistence type="predicted"/>
<name>A0A1G2UYW0_9BACT</name>
<keyword evidence="1" id="KW-0472">Membrane</keyword>
<comment type="caution">
    <text evidence="2">The sequence shown here is derived from an EMBL/GenBank/DDBJ whole genome shotgun (WGS) entry which is preliminary data.</text>
</comment>
<evidence type="ECO:0000313" key="2">
    <source>
        <dbReference type="EMBL" id="OHB14554.1"/>
    </source>
</evidence>
<feature type="transmembrane region" description="Helical" evidence="1">
    <location>
        <begin position="20"/>
        <end position="41"/>
    </location>
</feature>
<organism evidence="2 3">
    <name type="scientific">Candidatus Zambryskibacteria bacterium RIFOXYC1_FULL_39_10</name>
    <dbReference type="NCBI Taxonomy" id="1802779"/>
    <lineage>
        <taxon>Bacteria</taxon>
        <taxon>Candidatus Zambryskiibacteriota</taxon>
    </lineage>
</organism>
<keyword evidence="1" id="KW-1133">Transmembrane helix</keyword>
<dbReference type="AlphaFoldDB" id="A0A1G2UYW0"/>
<evidence type="ECO:0008006" key="4">
    <source>
        <dbReference type="Google" id="ProtNLM"/>
    </source>
</evidence>
<accession>A0A1G2UYW0</accession>
<reference evidence="2 3" key="1">
    <citation type="journal article" date="2016" name="Nat. Commun.">
        <title>Thousands of microbial genomes shed light on interconnected biogeochemical processes in an aquifer system.</title>
        <authorList>
            <person name="Anantharaman K."/>
            <person name="Brown C.T."/>
            <person name="Hug L.A."/>
            <person name="Sharon I."/>
            <person name="Castelle C.J."/>
            <person name="Probst A.J."/>
            <person name="Thomas B.C."/>
            <person name="Singh A."/>
            <person name="Wilkins M.J."/>
            <person name="Karaoz U."/>
            <person name="Brodie E.L."/>
            <person name="Williams K.H."/>
            <person name="Hubbard S.S."/>
            <person name="Banfield J.F."/>
        </authorList>
    </citation>
    <scope>NUCLEOTIDE SEQUENCE [LARGE SCALE GENOMIC DNA]</scope>
</reference>
<evidence type="ECO:0000256" key="1">
    <source>
        <dbReference type="SAM" id="Phobius"/>
    </source>
</evidence>
<protein>
    <recommendedName>
        <fullName evidence="4">Cell division protein FtsL</fullName>
    </recommendedName>
</protein>